<dbReference type="Pfam" id="PF05630">
    <property type="entry name" value="NPP1"/>
    <property type="match status" value="1"/>
</dbReference>
<dbReference type="VEuPathDB" id="FungiDB:PPTG_07660"/>
<gene>
    <name evidence="5" type="ORF">L915_17995</name>
</gene>
<dbReference type="PANTHER" id="PTHR33657">
    <property type="entry name" value="DOMAIN PROTEIN, PUTATIVE (AFU_ORTHOLOGUE AFUA_5G00600)-RELATED"/>
    <property type="match status" value="1"/>
</dbReference>
<evidence type="ECO:0000256" key="3">
    <source>
        <dbReference type="ARBA" id="ARBA00022525"/>
    </source>
</evidence>
<keyword evidence="3" id="KW-0964">Secreted</keyword>
<protein>
    <submittedName>
        <fullName evidence="5">Uncharacterized protein</fullName>
    </submittedName>
</protein>
<dbReference type="Proteomes" id="UP000053236">
    <property type="component" value="Unassembled WGS sequence"/>
</dbReference>
<dbReference type="PANTHER" id="PTHR33657:SF8">
    <property type="entry name" value="DOMAIN PROTEIN, PUTATIVE (AFU_ORTHOLOGUE AFUA_5G00600)-RELATED"/>
    <property type="match status" value="1"/>
</dbReference>
<comment type="similarity">
    <text evidence="2">Belongs to the Necrosis inducing protein (NPP1) family.</text>
</comment>
<keyword evidence="4" id="KW-0843">Virulence</keyword>
<reference evidence="5" key="1">
    <citation type="submission" date="2013-11" db="EMBL/GenBank/DDBJ databases">
        <title>The Genome Sequence of Phytophthora parasitica CJ02B3.</title>
        <authorList>
            <consortium name="The Broad Institute Genomics Platform"/>
            <person name="Russ C."/>
            <person name="Tyler B."/>
            <person name="Panabieres F."/>
            <person name="Shan W."/>
            <person name="Tripathy S."/>
            <person name="Grunwald N."/>
            <person name="Machado M."/>
            <person name="Johnson C.S."/>
            <person name="Arredondo F."/>
            <person name="Hong C."/>
            <person name="Coffey M."/>
            <person name="Young S.K."/>
            <person name="Zeng Q."/>
            <person name="Gargeya S."/>
            <person name="Fitzgerald M."/>
            <person name="Abouelleil A."/>
            <person name="Alvarado L."/>
            <person name="Chapman S.B."/>
            <person name="Gainer-Dewar J."/>
            <person name="Goldberg J."/>
            <person name="Griggs A."/>
            <person name="Gujja S."/>
            <person name="Hansen M."/>
            <person name="Howarth C."/>
            <person name="Imamovic A."/>
            <person name="Ireland A."/>
            <person name="Larimer J."/>
            <person name="McCowan C."/>
            <person name="Murphy C."/>
            <person name="Pearson M."/>
            <person name="Poon T.W."/>
            <person name="Priest M."/>
            <person name="Roberts A."/>
            <person name="Saif S."/>
            <person name="Shea T."/>
            <person name="Sykes S."/>
            <person name="Wortman J."/>
            <person name="Nusbaum C."/>
            <person name="Birren B."/>
        </authorList>
    </citation>
    <scope>NUCLEOTIDE SEQUENCE [LARGE SCALE GENOMIC DNA]</scope>
    <source>
        <strain evidence="5">CJ02B3</strain>
    </source>
</reference>
<organism evidence="5">
    <name type="scientific">Phytophthora nicotianae</name>
    <name type="common">Potato buckeye rot agent</name>
    <name type="synonym">Phytophthora parasitica</name>
    <dbReference type="NCBI Taxonomy" id="4792"/>
    <lineage>
        <taxon>Eukaryota</taxon>
        <taxon>Sar</taxon>
        <taxon>Stramenopiles</taxon>
        <taxon>Oomycota</taxon>
        <taxon>Peronosporomycetes</taxon>
        <taxon>Peronosporales</taxon>
        <taxon>Peronosporaceae</taxon>
        <taxon>Phytophthora</taxon>
    </lineage>
</organism>
<dbReference type="EMBL" id="KI688849">
    <property type="protein sequence ID" value="ETK75377.1"/>
    <property type="molecule type" value="Genomic_DNA"/>
</dbReference>
<dbReference type="GO" id="GO:0005576">
    <property type="term" value="C:extracellular region"/>
    <property type="evidence" value="ECO:0007669"/>
    <property type="project" value="UniProtKB-SubCell"/>
</dbReference>
<evidence type="ECO:0000256" key="2">
    <source>
        <dbReference type="ARBA" id="ARBA00009520"/>
    </source>
</evidence>
<evidence type="ECO:0000256" key="1">
    <source>
        <dbReference type="ARBA" id="ARBA00004613"/>
    </source>
</evidence>
<accession>W2FX94</accession>
<name>W2FX94_PHYNI</name>
<sequence length="117" mass="13236">MVWTDSPNPDNSTILGVSMSGSRGYVKKPTPKTKYIEKGTTIKLESYVGFWMGVQALRLTKKSGETQDLVTWEQLTDEARDALSEFDFESDPSISMVVMPLKDDVFRSILKDSYPFE</sequence>
<dbReference type="InterPro" id="IPR008701">
    <property type="entry name" value="NPP1"/>
</dbReference>
<evidence type="ECO:0000256" key="4">
    <source>
        <dbReference type="ARBA" id="ARBA00023026"/>
    </source>
</evidence>
<evidence type="ECO:0000313" key="5">
    <source>
        <dbReference type="EMBL" id="ETK75377.1"/>
    </source>
</evidence>
<dbReference type="AlphaFoldDB" id="W2FX94"/>
<comment type="subcellular location">
    <subcellularLocation>
        <location evidence="1">Secreted</location>
    </subcellularLocation>
</comment>
<proteinExistence type="inferred from homology"/>